<dbReference type="AlphaFoldDB" id="A0A645JGT1"/>
<sequence length="146" mass="15678">MLHGVGDVGGDFGIERDIVVDGGQKFDGHGFRQVFAHGFGVEDVFGVTLHIHRSRRHAGDGMDFGDGIDGIKTGVLAHDCGPLTGFENIVAPVFSKFRANCALPLSAGRKERDRSAGPLQFCNKPKFALHICNNISPKVHSVKLGK</sequence>
<comment type="caution">
    <text evidence="1">The sequence shown here is derived from an EMBL/GenBank/DDBJ whole genome shotgun (WGS) entry which is preliminary data.</text>
</comment>
<reference evidence="1" key="1">
    <citation type="submission" date="2019-08" db="EMBL/GenBank/DDBJ databases">
        <authorList>
            <person name="Kucharzyk K."/>
            <person name="Murdoch R.W."/>
            <person name="Higgins S."/>
            <person name="Loffler F."/>
        </authorList>
    </citation>
    <scope>NUCLEOTIDE SEQUENCE</scope>
</reference>
<dbReference type="EMBL" id="VSSQ01140983">
    <property type="protein sequence ID" value="MPN62656.1"/>
    <property type="molecule type" value="Genomic_DNA"/>
</dbReference>
<evidence type="ECO:0000313" key="1">
    <source>
        <dbReference type="EMBL" id="MPN62656.1"/>
    </source>
</evidence>
<name>A0A645JGT1_9ZZZZ</name>
<organism evidence="1">
    <name type="scientific">bioreactor metagenome</name>
    <dbReference type="NCBI Taxonomy" id="1076179"/>
    <lineage>
        <taxon>unclassified sequences</taxon>
        <taxon>metagenomes</taxon>
        <taxon>ecological metagenomes</taxon>
    </lineage>
</organism>
<gene>
    <name evidence="1" type="ORF">SDC9_210408</name>
</gene>
<proteinExistence type="predicted"/>
<protein>
    <submittedName>
        <fullName evidence="1">Uncharacterized protein</fullName>
    </submittedName>
</protein>
<accession>A0A645JGT1</accession>